<organism evidence="2 3">
    <name type="scientific">Candidatus Magasanikbacteria bacterium GW2011_GWC2_37_14</name>
    <dbReference type="NCBI Taxonomy" id="1619046"/>
    <lineage>
        <taxon>Bacteria</taxon>
        <taxon>Candidatus Magasanikiibacteriota</taxon>
    </lineage>
</organism>
<dbReference type="SUPFAM" id="SSF54523">
    <property type="entry name" value="Pili subunits"/>
    <property type="match status" value="1"/>
</dbReference>
<sequence>MYFKNRAFTLIELLITIAIIAVIAVAVFVAINPLERFKDARNSRRSADLESIVGAVRMYQIENKGLLPTGLDENWKMIGTASSGCGVACGGETQIMSLAIEDSGQIAFDSGDYFNTAYNSVYNYLGLSAGTSGSYLSSIKDGGSDNASWSNFGCLPNNTVSTDGLITWLGFENGEINSNTITDKSGLGNNPVMSNKNSISFSNGKNGQAINFLSATSKLPYLTIPATTPSIQNFMQSGNFSFSVWFKVDNYPTATAFIISNFRGGVPGSGAYLAFVGNKFVIMTRNTPIDPSKCTGTITSGCGATTLRFPSGMSGLATGQWYHAVATKSWDGNQSITALYLNGNKINQAVGNKVIANGVPIVVNNAGSYHFDGILDELLVYNRALSASEVADQYRRGVAHIKMQARTCSESDCGDNPNFIGPDGTASTYYEDSNNTGNLTPSFSLENLFSNQYFQYKAYLETEDSQFSPKLSRVTLAGDTASSSSSFSLQPACLDLSSSLNNKLSPIPQDPSLGSPEKTYYAINRDDTGKINAQACGAEEIVITTGR</sequence>
<keyword evidence="1" id="KW-0812">Transmembrane</keyword>
<dbReference type="STRING" id="1619046.US42_C0007G0060"/>
<dbReference type="Gene3D" id="2.60.120.200">
    <property type="match status" value="1"/>
</dbReference>
<name>A0A0G0IU57_9BACT</name>
<dbReference type="InterPro" id="IPR013320">
    <property type="entry name" value="ConA-like_dom_sf"/>
</dbReference>
<evidence type="ECO:0008006" key="4">
    <source>
        <dbReference type="Google" id="ProtNLM"/>
    </source>
</evidence>
<feature type="transmembrane region" description="Helical" evidence="1">
    <location>
        <begin position="7"/>
        <end position="31"/>
    </location>
</feature>
<dbReference type="SUPFAM" id="SSF49899">
    <property type="entry name" value="Concanavalin A-like lectins/glucanases"/>
    <property type="match status" value="1"/>
</dbReference>
<evidence type="ECO:0000256" key="1">
    <source>
        <dbReference type="SAM" id="Phobius"/>
    </source>
</evidence>
<reference evidence="2 3" key="1">
    <citation type="journal article" date="2015" name="Nature">
        <title>rRNA introns, odd ribosomes, and small enigmatic genomes across a large radiation of phyla.</title>
        <authorList>
            <person name="Brown C.T."/>
            <person name="Hug L.A."/>
            <person name="Thomas B.C."/>
            <person name="Sharon I."/>
            <person name="Castelle C.J."/>
            <person name="Singh A."/>
            <person name="Wilkins M.J."/>
            <person name="Williams K.H."/>
            <person name="Banfield J.F."/>
        </authorList>
    </citation>
    <scope>NUCLEOTIDE SEQUENCE [LARGE SCALE GENOMIC DNA]</scope>
</reference>
<dbReference type="Proteomes" id="UP000034849">
    <property type="component" value="Unassembled WGS sequence"/>
</dbReference>
<dbReference type="Pfam" id="PF07963">
    <property type="entry name" value="N_methyl"/>
    <property type="match status" value="1"/>
</dbReference>
<accession>A0A0G0IU57</accession>
<evidence type="ECO:0000313" key="3">
    <source>
        <dbReference type="Proteomes" id="UP000034849"/>
    </source>
</evidence>
<dbReference type="AlphaFoldDB" id="A0A0G0IU57"/>
<protein>
    <recommendedName>
        <fullName evidence="4">LamG-like jellyroll fold domain-containing protein</fullName>
    </recommendedName>
</protein>
<dbReference type="Gene3D" id="3.30.700.10">
    <property type="entry name" value="Glycoprotein, Type 4 Pilin"/>
    <property type="match status" value="1"/>
</dbReference>
<dbReference type="NCBIfam" id="TIGR02532">
    <property type="entry name" value="IV_pilin_GFxxxE"/>
    <property type="match status" value="1"/>
</dbReference>
<keyword evidence="1" id="KW-0472">Membrane</keyword>
<dbReference type="Pfam" id="PF13385">
    <property type="entry name" value="Laminin_G_3"/>
    <property type="match status" value="1"/>
</dbReference>
<dbReference type="InterPro" id="IPR045584">
    <property type="entry name" value="Pilin-like"/>
</dbReference>
<evidence type="ECO:0000313" key="2">
    <source>
        <dbReference type="EMBL" id="KKQ27669.1"/>
    </source>
</evidence>
<comment type="caution">
    <text evidence="2">The sequence shown here is derived from an EMBL/GenBank/DDBJ whole genome shotgun (WGS) entry which is preliminary data.</text>
</comment>
<keyword evidence="1" id="KW-1133">Transmembrane helix</keyword>
<proteinExistence type="predicted"/>
<dbReference type="InterPro" id="IPR012902">
    <property type="entry name" value="N_methyl_site"/>
</dbReference>
<dbReference type="EMBL" id="LBSX01000007">
    <property type="protein sequence ID" value="KKQ27669.1"/>
    <property type="molecule type" value="Genomic_DNA"/>
</dbReference>
<gene>
    <name evidence="2" type="ORF">US42_C0007G0060</name>
</gene>